<proteinExistence type="predicted"/>
<dbReference type="OrthoDB" id="9765815at2"/>
<keyword evidence="3" id="KW-0378">Hydrolase</keyword>
<accession>A0A2D0N0J2</accession>
<gene>
    <name evidence="3" type="ORF">CRP01_33910</name>
</gene>
<feature type="chain" id="PRO_5012135442" evidence="1">
    <location>
        <begin position="23"/>
        <end position="450"/>
    </location>
</feature>
<name>A0A2D0N0J2_FLAN2</name>
<dbReference type="EMBL" id="PDUD01000045">
    <property type="protein sequence ID" value="PHN02034.1"/>
    <property type="molecule type" value="Genomic_DNA"/>
</dbReference>
<feature type="signal peptide" evidence="1">
    <location>
        <begin position="1"/>
        <end position="22"/>
    </location>
</feature>
<evidence type="ECO:0000313" key="3">
    <source>
        <dbReference type="EMBL" id="PHN02034.1"/>
    </source>
</evidence>
<dbReference type="AlphaFoldDB" id="A0A2D0N0J2"/>
<keyword evidence="3" id="KW-0031">Aminopeptidase</keyword>
<sequence>MHHFFRTLVLLFAFTSFQSAFAQMPAILSLQQQGEVRDRWLQERVATVLPEIMRREGIDMWILISREYNEDPVLKTMLPSFWLSARRTTMLVIYDNGEELETLACARYDVGEVFKKAWDKEQQPDQWQRLAEIIAERQPRKIGVNRSEHFGLADGISSYHYDQLREVLPETYTDRLVSAERLAIGWLESRTPDEMAVYQQIVRIAHQIIAEGFSDAVIQPGVTTTDEVVWWYRERIRELGLVTWFHPTVDIQRADPESFDHLRAFSKRPDQQVIQPGDLLHVDFGITYLGLNTDTQENAYVLRPGETEAPDYIQDAFRKGLRLMDILTGEYKAGRSGNEVLASALKKAKAEGLQPTIYTHPIGFHGHAAGPTIGLWDQQGGVPHKGDYPLFHNTAYSIELNTAVEIPQWKKTIRMMMEEDAYFDETGVRYIDGRQTELFLIPRQSPYLGK</sequence>
<keyword evidence="4" id="KW-1185">Reference proteome</keyword>
<keyword evidence="3" id="KW-0645">Protease</keyword>
<evidence type="ECO:0000256" key="1">
    <source>
        <dbReference type="SAM" id="SignalP"/>
    </source>
</evidence>
<dbReference type="Proteomes" id="UP000223913">
    <property type="component" value="Unassembled WGS sequence"/>
</dbReference>
<dbReference type="GO" id="GO:0004177">
    <property type="term" value="F:aminopeptidase activity"/>
    <property type="evidence" value="ECO:0007669"/>
    <property type="project" value="UniProtKB-KW"/>
</dbReference>
<comment type="caution">
    <text evidence="3">The sequence shown here is derived from an EMBL/GenBank/DDBJ whole genome shotgun (WGS) entry which is preliminary data.</text>
</comment>
<dbReference type="RefSeq" id="WP_099154528.1">
    <property type="nucleotide sequence ID" value="NZ_PDUD01000045.1"/>
</dbReference>
<keyword evidence="1" id="KW-0732">Signal</keyword>
<evidence type="ECO:0000259" key="2">
    <source>
        <dbReference type="Pfam" id="PF00557"/>
    </source>
</evidence>
<feature type="domain" description="Peptidase M24" evidence="2">
    <location>
        <begin position="202"/>
        <end position="409"/>
    </location>
</feature>
<organism evidence="3 4">
    <name type="scientific">Flavilitoribacter nigricans (strain ATCC 23147 / DSM 23189 / NBRC 102662 / NCIMB 1420 / SS-2)</name>
    <name type="common">Lewinella nigricans</name>
    <dbReference type="NCBI Taxonomy" id="1122177"/>
    <lineage>
        <taxon>Bacteria</taxon>
        <taxon>Pseudomonadati</taxon>
        <taxon>Bacteroidota</taxon>
        <taxon>Saprospiria</taxon>
        <taxon>Saprospirales</taxon>
        <taxon>Lewinellaceae</taxon>
        <taxon>Flavilitoribacter</taxon>
    </lineage>
</organism>
<evidence type="ECO:0000313" key="4">
    <source>
        <dbReference type="Proteomes" id="UP000223913"/>
    </source>
</evidence>
<dbReference type="Pfam" id="PF00557">
    <property type="entry name" value="Peptidase_M24"/>
    <property type="match status" value="1"/>
</dbReference>
<dbReference type="SUPFAM" id="SSF55920">
    <property type="entry name" value="Creatinase/aminopeptidase"/>
    <property type="match status" value="1"/>
</dbReference>
<protein>
    <submittedName>
        <fullName evidence="3">Xaa-Pro aminopeptidase</fullName>
    </submittedName>
</protein>
<reference evidence="3 4" key="1">
    <citation type="submission" date="2017-10" db="EMBL/GenBank/DDBJ databases">
        <title>The draft genome sequence of Lewinella nigricans NBRC 102662.</title>
        <authorList>
            <person name="Wang K."/>
        </authorList>
    </citation>
    <scope>NUCLEOTIDE SEQUENCE [LARGE SCALE GENOMIC DNA]</scope>
    <source>
        <strain evidence="3 4">NBRC 102662</strain>
    </source>
</reference>
<dbReference type="InterPro" id="IPR000994">
    <property type="entry name" value="Pept_M24"/>
</dbReference>
<dbReference type="InterPro" id="IPR036005">
    <property type="entry name" value="Creatinase/aminopeptidase-like"/>
</dbReference>
<dbReference type="Gene3D" id="3.90.230.10">
    <property type="entry name" value="Creatinase/methionine aminopeptidase superfamily"/>
    <property type="match status" value="1"/>
</dbReference>